<reference evidence="1" key="1">
    <citation type="submission" date="2020-10" db="EMBL/GenBank/DDBJ databases">
        <title>New Zealand Leptospira genomics.</title>
        <authorList>
            <person name="Wilkinson D.A."/>
            <person name="Nisa S."/>
            <person name="Moinet M."/>
            <person name="Benschop J."/>
        </authorList>
    </citation>
    <scope>NUCLEOTIDE SEQUENCE</scope>
    <source>
        <strain evidence="1">ESR8</strain>
    </source>
</reference>
<feature type="non-terminal residue" evidence="1">
    <location>
        <position position="83"/>
    </location>
</feature>
<protein>
    <submittedName>
        <fullName evidence="1">Uncharacterized protein</fullName>
    </submittedName>
</protein>
<dbReference type="Proteomes" id="UP000644282">
    <property type="component" value="Unassembled WGS sequence"/>
</dbReference>
<gene>
    <name evidence="1" type="ORF">IQB77_19990</name>
</gene>
<accession>A0AA40WEL1</accession>
<organism evidence="1 2">
    <name type="scientific">Leptospira interrogans serovar Pomona</name>
    <dbReference type="NCBI Taxonomy" id="44276"/>
    <lineage>
        <taxon>Bacteria</taxon>
        <taxon>Pseudomonadati</taxon>
        <taxon>Spirochaetota</taxon>
        <taxon>Spirochaetia</taxon>
        <taxon>Leptospirales</taxon>
        <taxon>Leptospiraceae</taxon>
        <taxon>Leptospira</taxon>
    </lineage>
</organism>
<name>A0AA40WEL1_LEPIR</name>
<comment type="caution">
    <text evidence="1">The sequence shown here is derived from an EMBL/GenBank/DDBJ whole genome shotgun (WGS) entry which is preliminary data.</text>
</comment>
<sequence length="83" mass="9440">MKVLYIAPLPPPINGHSLVSKEFYDSIVSEHNVEVINLRKQSLKEGVDSIQRIVEILKVLVRTFFKKSKTDAVYFTISESFTG</sequence>
<dbReference type="EMBL" id="JADDXF010000212">
    <property type="protein sequence ID" value="MBE8432042.1"/>
    <property type="molecule type" value="Genomic_DNA"/>
</dbReference>
<evidence type="ECO:0000313" key="1">
    <source>
        <dbReference type="EMBL" id="MBE8432042.1"/>
    </source>
</evidence>
<evidence type="ECO:0000313" key="2">
    <source>
        <dbReference type="Proteomes" id="UP000644282"/>
    </source>
</evidence>
<dbReference type="AlphaFoldDB" id="A0AA40WEL1"/>
<proteinExistence type="predicted"/>